<dbReference type="Gene3D" id="3.40.190.290">
    <property type="match status" value="1"/>
</dbReference>
<dbReference type="InterPro" id="IPR005119">
    <property type="entry name" value="LysR_subst-bd"/>
</dbReference>
<dbReference type="PRINTS" id="PR00039">
    <property type="entry name" value="HTHLYSR"/>
</dbReference>
<dbReference type="InterPro" id="IPR000847">
    <property type="entry name" value="LysR_HTH_N"/>
</dbReference>
<evidence type="ECO:0000256" key="1">
    <source>
        <dbReference type="ARBA" id="ARBA00009437"/>
    </source>
</evidence>
<sequence>MNKPKNWHSIPEYQALRAVMQVGTTTAAARHLGMSQSAVSRSIANLENRVGTTLFERDSGRLSPTQEAVRLNRRLDPLFDALNRIDGPAEPVQETLRLISPPTYAHRFLVTQISSFLKTNPHFFVSFEVNTSDEVTRGILDDRFDLGVTGVELSRAGVKLIRYRQSQAVCVMTLDHSLAPKKEIDPKDLHNQDIVALTHRHARRGQLERILQQARSTPRILAEVSTSFAAADLALGGLGLAVVNPFPLYYYRSNDLAFVPFASPIRYQTHFVVSDQRPVPRIARAFMRHLRLNTPADPFSQKG</sequence>
<keyword evidence="2" id="KW-0805">Transcription regulation</keyword>
<dbReference type="PANTHER" id="PTHR30427">
    <property type="entry name" value="TRANSCRIPTIONAL ACTIVATOR PROTEIN LYSR"/>
    <property type="match status" value="1"/>
</dbReference>
<dbReference type="SUPFAM" id="SSF53850">
    <property type="entry name" value="Periplasmic binding protein-like II"/>
    <property type="match status" value="1"/>
</dbReference>
<keyword evidence="4" id="KW-0804">Transcription</keyword>
<protein>
    <submittedName>
        <fullName evidence="6">LysR family transcriptional regulator</fullName>
    </submittedName>
</protein>
<feature type="domain" description="HTH lysR-type" evidence="5">
    <location>
        <begin position="14"/>
        <end position="65"/>
    </location>
</feature>
<organism evidence="6 7">
    <name type="scientific">Parasulfitobacter algicola</name>
    <dbReference type="NCBI Taxonomy" id="2614809"/>
    <lineage>
        <taxon>Bacteria</taxon>
        <taxon>Pseudomonadati</taxon>
        <taxon>Pseudomonadota</taxon>
        <taxon>Alphaproteobacteria</taxon>
        <taxon>Rhodobacterales</taxon>
        <taxon>Roseobacteraceae</taxon>
        <taxon>Parasulfitobacter</taxon>
    </lineage>
</organism>
<accession>A0ABX2IU10</accession>
<evidence type="ECO:0000313" key="6">
    <source>
        <dbReference type="EMBL" id="NSX54550.1"/>
    </source>
</evidence>
<proteinExistence type="inferred from homology"/>
<evidence type="ECO:0000259" key="5">
    <source>
        <dbReference type="PROSITE" id="PS50931"/>
    </source>
</evidence>
<evidence type="ECO:0000256" key="4">
    <source>
        <dbReference type="ARBA" id="ARBA00023163"/>
    </source>
</evidence>
<dbReference type="SUPFAM" id="SSF46785">
    <property type="entry name" value="Winged helix' DNA-binding domain"/>
    <property type="match status" value="1"/>
</dbReference>
<dbReference type="EMBL" id="JABUFE010000003">
    <property type="protein sequence ID" value="NSX54550.1"/>
    <property type="molecule type" value="Genomic_DNA"/>
</dbReference>
<dbReference type="Proteomes" id="UP000777935">
    <property type="component" value="Unassembled WGS sequence"/>
</dbReference>
<reference evidence="6 7" key="1">
    <citation type="submission" date="2020-06" db="EMBL/GenBank/DDBJ databases">
        <title>Sulfitobacter algicola sp. nov., isolated from green algae.</title>
        <authorList>
            <person name="Wang C."/>
        </authorList>
    </citation>
    <scope>NUCLEOTIDE SEQUENCE [LARGE SCALE GENOMIC DNA]</scope>
    <source>
        <strain evidence="6 7">1151</strain>
    </source>
</reference>
<gene>
    <name evidence="6" type="ORF">HRQ87_07005</name>
</gene>
<dbReference type="InterPro" id="IPR036390">
    <property type="entry name" value="WH_DNA-bd_sf"/>
</dbReference>
<keyword evidence="3" id="KW-0238">DNA-binding</keyword>
<dbReference type="Gene3D" id="1.10.10.10">
    <property type="entry name" value="Winged helix-like DNA-binding domain superfamily/Winged helix DNA-binding domain"/>
    <property type="match status" value="1"/>
</dbReference>
<keyword evidence="7" id="KW-1185">Reference proteome</keyword>
<dbReference type="PROSITE" id="PS50931">
    <property type="entry name" value="HTH_LYSR"/>
    <property type="match status" value="1"/>
</dbReference>
<comment type="similarity">
    <text evidence="1">Belongs to the LysR transcriptional regulatory family.</text>
</comment>
<comment type="caution">
    <text evidence="6">The sequence shown here is derived from an EMBL/GenBank/DDBJ whole genome shotgun (WGS) entry which is preliminary data.</text>
</comment>
<dbReference type="RefSeq" id="WP_174136691.1">
    <property type="nucleotide sequence ID" value="NZ_JABUFE010000003.1"/>
</dbReference>
<evidence type="ECO:0000256" key="3">
    <source>
        <dbReference type="ARBA" id="ARBA00023125"/>
    </source>
</evidence>
<name>A0ABX2IU10_9RHOB</name>
<dbReference type="Pfam" id="PF00126">
    <property type="entry name" value="HTH_1"/>
    <property type="match status" value="1"/>
</dbReference>
<dbReference type="InterPro" id="IPR036388">
    <property type="entry name" value="WH-like_DNA-bd_sf"/>
</dbReference>
<dbReference type="PANTHER" id="PTHR30427:SF1">
    <property type="entry name" value="TRANSCRIPTIONAL ACTIVATOR PROTEIN LYSR"/>
    <property type="match status" value="1"/>
</dbReference>
<evidence type="ECO:0000313" key="7">
    <source>
        <dbReference type="Proteomes" id="UP000777935"/>
    </source>
</evidence>
<dbReference type="Pfam" id="PF03466">
    <property type="entry name" value="LysR_substrate"/>
    <property type="match status" value="1"/>
</dbReference>
<evidence type="ECO:0000256" key="2">
    <source>
        <dbReference type="ARBA" id="ARBA00023015"/>
    </source>
</evidence>